<dbReference type="AlphaFoldDB" id="A0AA42H4X6"/>
<keyword evidence="2" id="KW-1133">Transmembrane helix</keyword>
<organism evidence="3 4">
    <name type="scientific">Stutzerimonas stutzeri</name>
    <name type="common">Pseudomonas stutzeri</name>
    <dbReference type="NCBI Taxonomy" id="316"/>
    <lineage>
        <taxon>Bacteria</taxon>
        <taxon>Pseudomonadati</taxon>
        <taxon>Pseudomonadota</taxon>
        <taxon>Gammaproteobacteria</taxon>
        <taxon>Pseudomonadales</taxon>
        <taxon>Pseudomonadaceae</taxon>
        <taxon>Stutzerimonas</taxon>
    </lineage>
</organism>
<sequence length="132" mass="13810">MNDAALVAMAALSTTSVLVRIVPAFVRLSLGERGLHLVGQVMPMAVFVNLAVYVVYSEIGSSPVAGGLALMAVAVLAVQGRIGLMGSTLLAAAIHYLLARAAQNQRSLRLRPRVNDGRIRPTSNPAPAMLPP</sequence>
<dbReference type="EMBL" id="JAODZE010000004">
    <property type="protein sequence ID" value="MDH0145893.1"/>
    <property type="molecule type" value="Genomic_DNA"/>
</dbReference>
<evidence type="ECO:0000313" key="4">
    <source>
        <dbReference type="Proteomes" id="UP001158076"/>
    </source>
</evidence>
<dbReference type="Proteomes" id="UP001158076">
    <property type="component" value="Unassembled WGS sequence"/>
</dbReference>
<reference evidence="3" key="1">
    <citation type="submission" date="2022-09" db="EMBL/GenBank/DDBJ databases">
        <title>Intensive care unit water sources are persistently colonized with multi-drug resistant bacteria and are the site of extensive horizontal gene transfer of antibiotic resistance genes.</title>
        <authorList>
            <person name="Diorio-Toth L."/>
        </authorList>
    </citation>
    <scope>NUCLEOTIDE SEQUENCE</scope>
    <source>
        <strain evidence="3">GD04147</strain>
    </source>
</reference>
<feature type="region of interest" description="Disordered" evidence="1">
    <location>
        <begin position="112"/>
        <end position="132"/>
    </location>
</feature>
<proteinExistence type="predicted"/>
<keyword evidence="2" id="KW-0472">Membrane</keyword>
<comment type="caution">
    <text evidence="3">The sequence shown here is derived from an EMBL/GenBank/DDBJ whole genome shotgun (WGS) entry which is preliminary data.</text>
</comment>
<evidence type="ECO:0000313" key="3">
    <source>
        <dbReference type="EMBL" id="MDH0145893.1"/>
    </source>
</evidence>
<keyword evidence="2" id="KW-0812">Transmembrane</keyword>
<feature type="transmembrane region" description="Helical" evidence="2">
    <location>
        <begin position="37"/>
        <end position="56"/>
    </location>
</feature>
<feature type="transmembrane region" description="Helical" evidence="2">
    <location>
        <begin position="68"/>
        <end position="99"/>
    </location>
</feature>
<evidence type="ECO:0000256" key="1">
    <source>
        <dbReference type="SAM" id="MobiDB-lite"/>
    </source>
</evidence>
<gene>
    <name evidence="3" type="ORF">N7335_05760</name>
</gene>
<name>A0AA42H4X6_STUST</name>
<feature type="transmembrane region" description="Helical" evidence="2">
    <location>
        <begin position="6"/>
        <end position="25"/>
    </location>
</feature>
<protein>
    <submittedName>
        <fullName evidence="3">Uncharacterized protein</fullName>
    </submittedName>
</protein>
<accession>A0AA42H4X6</accession>
<evidence type="ECO:0000256" key="2">
    <source>
        <dbReference type="SAM" id="Phobius"/>
    </source>
</evidence>
<dbReference type="RefSeq" id="WP_041755472.1">
    <property type="nucleotide sequence ID" value="NZ_BCAJ01000029.1"/>
</dbReference>